<reference evidence="2" key="3">
    <citation type="submission" date="2025-09" db="UniProtKB">
        <authorList>
            <consortium name="Ensembl"/>
        </authorList>
    </citation>
    <scope>IDENTIFICATION</scope>
</reference>
<feature type="compositionally biased region" description="Basic and acidic residues" evidence="1">
    <location>
        <begin position="56"/>
        <end position="70"/>
    </location>
</feature>
<protein>
    <submittedName>
        <fullName evidence="2">Uncharacterized protein</fullName>
    </submittedName>
</protein>
<keyword evidence="3" id="KW-1185">Reference proteome</keyword>
<evidence type="ECO:0000256" key="1">
    <source>
        <dbReference type="SAM" id="MobiDB-lite"/>
    </source>
</evidence>
<dbReference type="AlphaFoldDB" id="A0A8W4FE81"/>
<evidence type="ECO:0000313" key="3">
    <source>
        <dbReference type="Proteomes" id="UP000008227"/>
    </source>
</evidence>
<dbReference type="Proteomes" id="UP000008227">
    <property type="component" value="Chromosome 6"/>
</dbReference>
<proteinExistence type="predicted"/>
<evidence type="ECO:0000313" key="2">
    <source>
        <dbReference type="Ensembl" id="ENSSSCP00000077165.1"/>
    </source>
</evidence>
<dbReference type="InterPro" id="IPR012677">
    <property type="entry name" value="Nucleotide-bd_a/b_plait_sf"/>
</dbReference>
<feature type="compositionally biased region" description="Gly residues" evidence="1">
    <location>
        <begin position="78"/>
        <end position="98"/>
    </location>
</feature>
<dbReference type="Gene3D" id="3.30.70.330">
    <property type="match status" value="1"/>
</dbReference>
<name>A0A8W4FE81_PIG</name>
<dbReference type="GeneTree" id="ENSGT01070000257218"/>
<reference evidence="2" key="2">
    <citation type="submission" date="2025-08" db="UniProtKB">
        <authorList>
            <consortium name="Ensembl"/>
        </authorList>
    </citation>
    <scope>IDENTIFICATION</scope>
</reference>
<sequence>MSSEEGKLSAPEDPLSGLGPISAVVAVEDWGTQRRRVWAPFSSPVRRPASDAARATNRESLDGRRIRVDLAGKSARGTRGGAFGAHGCGRGSSRGGGDQSHASGRYDVDQEDRDTDVDVEGPAPTAAEITGKMTTTEMRPDRNKTSDPGPSFQMAVFVKKHLFWYIHLFFVIELQGSLLKTFKKAPHPKFPLYCSGNESD</sequence>
<dbReference type="Ensembl" id="ENSSSCT00000080853.1">
    <property type="protein sequence ID" value="ENSSSCP00000077165.1"/>
    <property type="gene ID" value="ENSSSCG00000050561.1"/>
</dbReference>
<organism evidence="2 3">
    <name type="scientific">Sus scrofa</name>
    <name type="common">Pig</name>
    <dbReference type="NCBI Taxonomy" id="9823"/>
    <lineage>
        <taxon>Eukaryota</taxon>
        <taxon>Metazoa</taxon>
        <taxon>Chordata</taxon>
        <taxon>Craniata</taxon>
        <taxon>Vertebrata</taxon>
        <taxon>Euteleostomi</taxon>
        <taxon>Mammalia</taxon>
        <taxon>Eutheria</taxon>
        <taxon>Laurasiatheria</taxon>
        <taxon>Artiodactyla</taxon>
        <taxon>Suina</taxon>
        <taxon>Suidae</taxon>
        <taxon>Sus</taxon>
    </lineage>
</organism>
<accession>A0A8W4FE81</accession>
<feature type="region of interest" description="Disordered" evidence="1">
    <location>
        <begin position="39"/>
        <end position="149"/>
    </location>
</feature>
<dbReference type="GlyGen" id="A0A8W4FE81">
    <property type="glycosylation" value="1 site"/>
</dbReference>
<reference evidence="2" key="1">
    <citation type="journal article" date="2020" name="Gigascience">
        <title>An improved pig reference genome sequence to enable pig genetics and genomics research.</title>
        <authorList>
            <person name="Warr A."/>
            <person name="Affara N."/>
            <person name="Aken B."/>
            <person name="Beiki H."/>
            <person name="Bickhart D.M."/>
            <person name="Billis K."/>
            <person name="Chow W."/>
            <person name="Eory L."/>
            <person name="Finlayson H.A."/>
            <person name="Flicek P."/>
            <person name="Giron C.G."/>
            <person name="Griffin D.K."/>
            <person name="Hall R."/>
            <person name="Hannum G."/>
            <person name="Hourlier T."/>
            <person name="Howe K."/>
            <person name="Hume D.A."/>
            <person name="Izuogu O."/>
            <person name="Kim K."/>
            <person name="Koren S."/>
            <person name="Liu H."/>
            <person name="Manchanda N."/>
            <person name="Martin F.J."/>
            <person name="Nonneman D.J."/>
            <person name="O'Connor R.E."/>
            <person name="Phillippy A.M."/>
            <person name="Rohrer G.A."/>
            <person name="Rosen B.D."/>
            <person name="Rund L.A."/>
            <person name="Sargent C.A."/>
            <person name="Schook L.B."/>
            <person name="Schroeder S.G."/>
            <person name="Schwartz A.S."/>
            <person name="Skinner B.M."/>
            <person name="Talbot R."/>
            <person name="Tseng E."/>
            <person name="Tuggle C.K."/>
            <person name="Watson M."/>
            <person name="Smith T.P.L."/>
            <person name="Archibald A.L."/>
        </authorList>
    </citation>
    <scope>NUCLEOTIDE SEQUENCE [LARGE SCALE GENOMIC DNA]</scope>
    <source>
        <strain evidence="2">Duroc</strain>
    </source>
</reference>
<feature type="compositionally biased region" description="Acidic residues" evidence="1">
    <location>
        <begin position="109"/>
        <end position="119"/>
    </location>
</feature>